<gene>
    <name evidence="1" type="ORF">QU605_12355</name>
</gene>
<dbReference type="RefSeq" id="WP_289725634.1">
    <property type="nucleotide sequence ID" value="NZ_JAUDUY010000007.1"/>
</dbReference>
<dbReference type="Proteomes" id="UP001174839">
    <property type="component" value="Unassembled WGS sequence"/>
</dbReference>
<dbReference type="EMBL" id="JAUDUY010000007">
    <property type="protein sequence ID" value="MDM9632269.1"/>
    <property type="molecule type" value="Genomic_DNA"/>
</dbReference>
<sequence>MKKQVEIFTSLTRISDLAETPFDVRSLEREFWEMGDYVVCKITDPGGHSLLIELQSGRMRGVIGGETIIGALGERFATLEATGSWQAVGQNGKMHVLTGAGLFGKLTSKSVYLPQMMELNYVGHVFRNGHKLRMEDFVAPVEERPFQTPVILFYGTSMSAGKTTSARIVTHLFKSAGYSVVGAKLAGAGRYRDILAVKDVGADAVFDFVDVGLPSSICGEALYRKKLRQLLNRMAAIRADIAVVEIGASPMEPYNGSMAIEALQPNLKYAVMSASDPYAVYGLIKAYGMTPDLVTGVASNTLAGIALVKQLCGIQAINFLNPENGTLLRELIGQATGMDLKIPSVY</sequence>
<accession>A0ABT7WH73</accession>
<comment type="caution">
    <text evidence="1">The sequence shown here is derived from an EMBL/GenBank/DDBJ whole genome shotgun (WGS) entry which is preliminary data.</text>
</comment>
<keyword evidence="2" id="KW-1185">Reference proteome</keyword>
<protein>
    <recommendedName>
        <fullName evidence="3">DUF1611 domain-containing protein</fullName>
    </recommendedName>
</protein>
<dbReference type="InterPro" id="IPR027417">
    <property type="entry name" value="P-loop_NTPase"/>
</dbReference>
<proteinExistence type="predicted"/>
<dbReference type="SUPFAM" id="SSF52540">
    <property type="entry name" value="P-loop containing nucleoside triphosphate hydrolases"/>
    <property type="match status" value="1"/>
</dbReference>
<name>A0ABT7WH73_9FLAO</name>
<evidence type="ECO:0000313" key="1">
    <source>
        <dbReference type="EMBL" id="MDM9632269.1"/>
    </source>
</evidence>
<reference evidence="1" key="1">
    <citation type="submission" date="2023-06" db="EMBL/GenBank/DDBJ databases">
        <title>Robiginitalea aurantiacus sp. nov. and Algoriphagus sediminis sp. nov., isolated from coastal sediment.</title>
        <authorList>
            <person name="Zhou Z.Y."/>
            <person name="An J."/>
            <person name="Jia Y.W."/>
            <person name="Du Z.J."/>
        </authorList>
    </citation>
    <scope>NUCLEOTIDE SEQUENCE</scope>
    <source>
        <strain evidence="1">M39</strain>
    </source>
</reference>
<organism evidence="1 2">
    <name type="scientific">Robiginitalea aurantiaca</name>
    <dbReference type="NCBI Taxonomy" id="3056915"/>
    <lineage>
        <taxon>Bacteria</taxon>
        <taxon>Pseudomonadati</taxon>
        <taxon>Bacteroidota</taxon>
        <taxon>Flavobacteriia</taxon>
        <taxon>Flavobacteriales</taxon>
        <taxon>Flavobacteriaceae</taxon>
        <taxon>Robiginitalea</taxon>
    </lineage>
</organism>
<evidence type="ECO:0008006" key="3">
    <source>
        <dbReference type="Google" id="ProtNLM"/>
    </source>
</evidence>
<evidence type="ECO:0000313" key="2">
    <source>
        <dbReference type="Proteomes" id="UP001174839"/>
    </source>
</evidence>